<dbReference type="Gene3D" id="1.25.40.20">
    <property type="entry name" value="Ankyrin repeat-containing domain"/>
    <property type="match status" value="1"/>
</dbReference>
<dbReference type="SUPFAM" id="SSF48403">
    <property type="entry name" value="Ankyrin repeat"/>
    <property type="match status" value="1"/>
</dbReference>
<evidence type="ECO:0000313" key="2">
    <source>
        <dbReference type="EMBL" id="KAJ4388854.1"/>
    </source>
</evidence>
<feature type="domain" description="Heterokaryon incompatibility" evidence="1">
    <location>
        <begin position="49"/>
        <end position="227"/>
    </location>
</feature>
<organism evidence="2 3">
    <name type="scientific">Gnomoniopsis smithogilvyi</name>
    <dbReference type="NCBI Taxonomy" id="1191159"/>
    <lineage>
        <taxon>Eukaryota</taxon>
        <taxon>Fungi</taxon>
        <taxon>Dikarya</taxon>
        <taxon>Ascomycota</taxon>
        <taxon>Pezizomycotina</taxon>
        <taxon>Sordariomycetes</taxon>
        <taxon>Sordariomycetidae</taxon>
        <taxon>Diaporthales</taxon>
        <taxon>Gnomoniaceae</taxon>
        <taxon>Gnomoniopsis</taxon>
    </lineage>
</organism>
<protein>
    <recommendedName>
        <fullName evidence="1">Heterokaryon incompatibility domain-containing protein</fullName>
    </recommendedName>
</protein>
<dbReference type="InterPro" id="IPR010730">
    <property type="entry name" value="HET"/>
</dbReference>
<sequence length="732" mass="83156">MALPAYQYNRIDLDRKAIRLIRVVKGFYDHPVRCELLESYLDREKGVPYEALSYAWGDLSPDKVPIEIVNEKSKTPAYLNIYPNLYEILRHLRCSHRDRVLWVDAICINQDQTDSALKERTHQVRQMKLVYETAEKVLAWLGDMDSDTAKLMDFAKKLDQQVFSASAQTSDSSAPDLQFNPRLNPQFKNLFLSEFEEISLQQRADIGTAMSHLLNRSWFRRTWIIQEVASAKLGVLICSHGIFTVSVPMRTFALLPPLMHSIKASIPPHAQAILDIMPRAGRQREGWWNEEHNLLTLLNKFSGSECRDPRDSVYALLGICSDTQVTKILVPDYNVKIEDLWKKTLSYILFSEIVDPETYKLPAEPKWRQTTEGHECPHLTKVILAWALEKGRSTNVALRLLIQKNMPWKQMLEDFLPELTPLILDHPDMRTTAALRHGFGARVLLQLAVKQNNFKLFSQVLKTGNFDIDCDIHERQELLFDVIHVGGVDFAKHLLQHEFIDINAFSSRGETSLNKALSQRNSSMATMLLQIRGIDVNLISSVPVGSFRTASPLLAAAQRGMLNLVESILQHENFDGSLNAIDVTTKALFKAASNDDPDIFEKIWNHQGISVDANQKIRGATLLGTAAAQAKGLCMVKLILAGTHGEVDVNQGSYSYFRRLDQAPYSYFRNLGSTLLDGQLPSDLRERPQDAFNVHGSKLNMRRQKTDMRRMTPLKIAAYNGREDIVRYLSGV</sequence>
<keyword evidence="3" id="KW-1185">Reference proteome</keyword>
<evidence type="ECO:0000313" key="3">
    <source>
        <dbReference type="Proteomes" id="UP001140453"/>
    </source>
</evidence>
<reference evidence="2" key="1">
    <citation type="submission" date="2022-10" db="EMBL/GenBank/DDBJ databases">
        <title>Tapping the CABI collections for fungal endophytes: first genome assemblies for Collariella, Neodidymelliopsis, Ascochyta clinopodiicola, Didymella pomorum, Didymosphaeria variabile, Neocosmospora piperis and Neocucurbitaria cava.</title>
        <authorList>
            <person name="Hill R."/>
        </authorList>
    </citation>
    <scope>NUCLEOTIDE SEQUENCE</scope>
    <source>
        <strain evidence="2">IMI 355082</strain>
    </source>
</reference>
<comment type="caution">
    <text evidence="2">The sequence shown here is derived from an EMBL/GenBank/DDBJ whole genome shotgun (WGS) entry which is preliminary data.</text>
</comment>
<evidence type="ECO:0000259" key="1">
    <source>
        <dbReference type="Pfam" id="PF06985"/>
    </source>
</evidence>
<dbReference type="Proteomes" id="UP001140453">
    <property type="component" value="Unassembled WGS sequence"/>
</dbReference>
<dbReference type="InterPro" id="IPR052895">
    <property type="entry name" value="HetReg/Transcr_Mod"/>
</dbReference>
<accession>A0A9W8YPL5</accession>
<gene>
    <name evidence="2" type="ORF">N0V93_006315</name>
</gene>
<dbReference type="PANTHER" id="PTHR24148:SF78">
    <property type="entry name" value="HETEROKARYON INCOMPATIBILITY DOMAIN-CONTAINING PROTEIN"/>
    <property type="match status" value="1"/>
</dbReference>
<proteinExistence type="predicted"/>
<dbReference type="EMBL" id="JAPEVB010000004">
    <property type="protein sequence ID" value="KAJ4388854.1"/>
    <property type="molecule type" value="Genomic_DNA"/>
</dbReference>
<dbReference type="OrthoDB" id="3477286at2759"/>
<dbReference type="AlphaFoldDB" id="A0A9W8YPL5"/>
<dbReference type="InterPro" id="IPR036770">
    <property type="entry name" value="Ankyrin_rpt-contain_sf"/>
</dbReference>
<dbReference type="Pfam" id="PF06985">
    <property type="entry name" value="HET"/>
    <property type="match status" value="1"/>
</dbReference>
<dbReference type="PANTHER" id="PTHR24148">
    <property type="entry name" value="ANKYRIN REPEAT DOMAIN-CONTAINING PROTEIN 39 HOMOLOG-RELATED"/>
    <property type="match status" value="1"/>
</dbReference>
<name>A0A9W8YPL5_9PEZI</name>